<keyword evidence="2" id="KW-0812">Transmembrane</keyword>
<dbReference type="EMBL" id="BJNW01000001">
    <property type="protein sequence ID" value="GEC98055.1"/>
    <property type="molecule type" value="Genomic_DNA"/>
</dbReference>
<reference evidence="3 4" key="1">
    <citation type="submission" date="2019-06" db="EMBL/GenBank/DDBJ databases">
        <title>Whole genome shotgun sequence of Kocuria varians NBRC 15358.</title>
        <authorList>
            <person name="Hosoyama A."/>
            <person name="Uohara A."/>
            <person name="Ohji S."/>
            <person name="Ichikawa N."/>
        </authorList>
    </citation>
    <scope>NUCLEOTIDE SEQUENCE [LARGE SCALE GENOMIC DNA]</scope>
    <source>
        <strain evidence="3 4">NBRC 15358</strain>
    </source>
</reference>
<evidence type="ECO:0000313" key="4">
    <source>
        <dbReference type="Proteomes" id="UP000315730"/>
    </source>
</evidence>
<dbReference type="InterPro" id="IPR018650">
    <property type="entry name" value="STSV1_Orf64"/>
</dbReference>
<protein>
    <recommendedName>
        <fullName evidence="5">DUF2079 domain-containing protein</fullName>
    </recommendedName>
</protein>
<feature type="transmembrane region" description="Helical" evidence="2">
    <location>
        <begin position="288"/>
        <end position="314"/>
    </location>
</feature>
<dbReference type="STRING" id="1272.GCA_900014985_00807"/>
<feature type="transmembrane region" description="Helical" evidence="2">
    <location>
        <begin position="361"/>
        <end position="379"/>
    </location>
</feature>
<dbReference type="Pfam" id="PF09852">
    <property type="entry name" value="DUF2079"/>
    <property type="match status" value="1"/>
</dbReference>
<dbReference type="AlphaFoldDB" id="A0A4Y4CYP3"/>
<dbReference type="OrthoDB" id="5240834at2"/>
<feature type="transmembrane region" description="Helical" evidence="2">
    <location>
        <begin position="33"/>
        <end position="54"/>
    </location>
</feature>
<feature type="transmembrane region" description="Helical" evidence="2">
    <location>
        <begin position="391"/>
        <end position="412"/>
    </location>
</feature>
<comment type="caution">
    <text evidence="3">The sequence shown here is derived from an EMBL/GenBank/DDBJ whole genome shotgun (WGS) entry which is preliminary data.</text>
</comment>
<evidence type="ECO:0008006" key="5">
    <source>
        <dbReference type="Google" id="ProtNLM"/>
    </source>
</evidence>
<evidence type="ECO:0000256" key="2">
    <source>
        <dbReference type="SAM" id="Phobius"/>
    </source>
</evidence>
<keyword evidence="2" id="KW-1133">Transmembrane helix</keyword>
<proteinExistence type="predicted"/>
<keyword evidence="4" id="KW-1185">Reference proteome</keyword>
<feature type="transmembrane region" description="Helical" evidence="2">
    <location>
        <begin position="334"/>
        <end position="354"/>
    </location>
</feature>
<sequence length="570" mass="60529">MAPQHTTPHPVAAPEPHGSTGPDDLRARRAARLLPLLVGLLATALYCSFSWSQWIRWEVPSWDDAIFTQLLCSYASGHGPVVDLKGHGFNLLGDHFHPLLILLTPLYTLFPSALTLMLAQDVLFGISAAVVTGCAVRALRPGAALAVGLAYALSFGLQNAVSVQFHEIALAVPLLALSLTAWRERRVTAATVWAAPVALVKEDLGVTVAMIGVLMLGRAALPFVRRWWPVARRRLAGFVASYRRPALRCTAAARDATPAPAGGAGGVVVLDRAQWRSDLRTLRRTRELWCGAGLVLWGLLVTALAVGVVLPALNPAGEFAYADKLDLGGFVRDPAAAVVLLVVPAAKLVTWLLLLLAGAVVAVRSPIALVALPTLAWRMLSPNDGYWGPGWHYSAVLMPVVFVALVDALVRLRGDAARARRRAVAGRPGGRASGWDAPVLGRLAAGAPWAALVIALVLGTQQPLAQLATAQAWQPDPRAQAKTAAVERIPRGASVATDLTLMNALVSRTDVQWIGNGEDPAPEYVVVDRAGATWGGAPPTDVADYAREVYGHDYTVVSDEANIAVARKTP</sequence>
<feature type="region of interest" description="Disordered" evidence="1">
    <location>
        <begin position="1"/>
        <end position="24"/>
    </location>
</feature>
<keyword evidence="2" id="KW-0472">Membrane</keyword>
<accession>A0A4Y4CYP3</accession>
<feature type="transmembrane region" description="Helical" evidence="2">
    <location>
        <begin position="143"/>
        <end position="161"/>
    </location>
</feature>
<evidence type="ECO:0000313" key="3">
    <source>
        <dbReference type="EMBL" id="GEC98055.1"/>
    </source>
</evidence>
<evidence type="ECO:0000256" key="1">
    <source>
        <dbReference type="SAM" id="MobiDB-lite"/>
    </source>
</evidence>
<feature type="transmembrane region" description="Helical" evidence="2">
    <location>
        <begin position="204"/>
        <end position="224"/>
    </location>
</feature>
<organism evidence="3 4">
    <name type="scientific">Kocuria varians</name>
    <name type="common">Micrococcus varians</name>
    <dbReference type="NCBI Taxonomy" id="1272"/>
    <lineage>
        <taxon>Bacteria</taxon>
        <taxon>Bacillati</taxon>
        <taxon>Actinomycetota</taxon>
        <taxon>Actinomycetes</taxon>
        <taxon>Micrococcales</taxon>
        <taxon>Micrococcaceae</taxon>
        <taxon>Kocuria</taxon>
    </lineage>
</organism>
<gene>
    <name evidence="3" type="ORF">KVA01_02100</name>
</gene>
<dbReference type="Proteomes" id="UP000315730">
    <property type="component" value="Unassembled WGS sequence"/>
</dbReference>
<name>A0A4Y4CYP3_KOCVA</name>
<dbReference type="RefSeq" id="WP_082810257.1">
    <property type="nucleotide sequence ID" value="NZ_BJNW01000001.1"/>
</dbReference>